<gene>
    <name evidence="1" type="ORF">ACFFMS_01240</name>
</gene>
<protein>
    <recommendedName>
        <fullName evidence="3">DUF2922 domain-containing protein</fullName>
    </recommendedName>
</protein>
<dbReference type="Proteomes" id="UP001589609">
    <property type="component" value="Unassembled WGS sequence"/>
</dbReference>
<name>A0ABV5W9W9_9BACI</name>
<evidence type="ECO:0000313" key="1">
    <source>
        <dbReference type="EMBL" id="MFB9757181.1"/>
    </source>
</evidence>
<evidence type="ECO:0008006" key="3">
    <source>
        <dbReference type="Google" id="ProtNLM"/>
    </source>
</evidence>
<organism evidence="1 2">
    <name type="scientific">Ectobacillus funiculus</name>
    <dbReference type="NCBI Taxonomy" id="137993"/>
    <lineage>
        <taxon>Bacteria</taxon>
        <taxon>Bacillati</taxon>
        <taxon>Bacillota</taxon>
        <taxon>Bacilli</taxon>
        <taxon>Bacillales</taxon>
        <taxon>Bacillaceae</taxon>
        <taxon>Ectobacillus</taxon>
    </lineage>
</organism>
<proteinExistence type="predicted"/>
<dbReference type="EMBL" id="JBHMAF010000007">
    <property type="protein sequence ID" value="MFB9757181.1"/>
    <property type="molecule type" value="Genomic_DNA"/>
</dbReference>
<reference evidence="1 2" key="1">
    <citation type="submission" date="2024-09" db="EMBL/GenBank/DDBJ databases">
        <authorList>
            <person name="Sun Q."/>
            <person name="Mori K."/>
        </authorList>
    </citation>
    <scope>NUCLEOTIDE SEQUENCE [LARGE SCALE GENOMIC DNA]</scope>
    <source>
        <strain evidence="1 2">JCM 11201</strain>
    </source>
</reference>
<keyword evidence="2" id="KW-1185">Reference proteome</keyword>
<evidence type="ECO:0000313" key="2">
    <source>
        <dbReference type="Proteomes" id="UP001589609"/>
    </source>
</evidence>
<dbReference type="RefSeq" id="WP_379947493.1">
    <property type="nucleotide sequence ID" value="NZ_JBHMAF010000007.1"/>
</dbReference>
<accession>A0ABV5W9W9</accession>
<comment type="caution">
    <text evidence="1">The sequence shown here is derived from an EMBL/GenBank/DDBJ whole genome shotgun (WGS) entry which is preliminary data.</text>
</comment>
<sequence>MKEFTVCYTLDHEIQKETIIKGLDVNKEEIVQEVLERMERSPFFIVANHKERSIIDSSLVRYVRVIKEKVLVQI</sequence>